<name>A0AAD4GYB2_ASPNN</name>
<dbReference type="SUPFAM" id="SSF51905">
    <property type="entry name" value="FAD/NAD(P)-binding domain"/>
    <property type="match status" value="1"/>
</dbReference>
<dbReference type="InterPro" id="IPR006076">
    <property type="entry name" value="FAD-dep_OxRdtase"/>
</dbReference>
<protein>
    <recommendedName>
        <fullName evidence="1">FAD dependent oxidoreductase domain-containing protein</fullName>
    </recommendedName>
</protein>
<keyword evidence="3" id="KW-1185">Reference proteome</keyword>
<evidence type="ECO:0000259" key="1">
    <source>
        <dbReference type="Pfam" id="PF01266"/>
    </source>
</evidence>
<evidence type="ECO:0000313" key="3">
    <source>
        <dbReference type="Proteomes" id="UP001194746"/>
    </source>
</evidence>
<dbReference type="InterPro" id="IPR036188">
    <property type="entry name" value="FAD/NAD-bd_sf"/>
</dbReference>
<organism evidence="2 3">
    <name type="scientific">Aspergillus nanangensis</name>
    <dbReference type="NCBI Taxonomy" id="2582783"/>
    <lineage>
        <taxon>Eukaryota</taxon>
        <taxon>Fungi</taxon>
        <taxon>Dikarya</taxon>
        <taxon>Ascomycota</taxon>
        <taxon>Pezizomycotina</taxon>
        <taxon>Eurotiomycetes</taxon>
        <taxon>Eurotiomycetidae</taxon>
        <taxon>Eurotiales</taxon>
        <taxon>Aspergillaceae</taxon>
        <taxon>Aspergillus</taxon>
        <taxon>Aspergillus subgen. Circumdati</taxon>
    </lineage>
</organism>
<dbReference type="EMBL" id="VCAU01000006">
    <property type="protein sequence ID" value="KAF9893802.1"/>
    <property type="molecule type" value="Genomic_DNA"/>
</dbReference>
<dbReference type="GO" id="GO:0005737">
    <property type="term" value="C:cytoplasm"/>
    <property type="evidence" value="ECO:0007669"/>
    <property type="project" value="TreeGrafter"/>
</dbReference>
<feature type="domain" description="FAD dependent oxidoreductase" evidence="1">
    <location>
        <begin position="14"/>
        <end position="366"/>
    </location>
</feature>
<reference evidence="2" key="2">
    <citation type="submission" date="2020-02" db="EMBL/GenBank/DDBJ databases">
        <authorList>
            <person name="Gilchrist C.L.M."/>
            <person name="Chooi Y.-H."/>
        </authorList>
    </citation>
    <scope>NUCLEOTIDE SEQUENCE</scope>
    <source>
        <strain evidence="2">MST-FP2251</strain>
    </source>
</reference>
<evidence type="ECO:0000313" key="2">
    <source>
        <dbReference type="EMBL" id="KAF9893802.1"/>
    </source>
</evidence>
<dbReference type="Gene3D" id="3.30.9.10">
    <property type="entry name" value="D-Amino Acid Oxidase, subunit A, domain 2"/>
    <property type="match status" value="1"/>
</dbReference>
<dbReference type="Gene3D" id="3.50.50.60">
    <property type="entry name" value="FAD/NAD(P)-binding domain"/>
    <property type="match status" value="1"/>
</dbReference>
<accession>A0AAD4GYB2</accession>
<dbReference type="Proteomes" id="UP001194746">
    <property type="component" value="Unassembled WGS sequence"/>
</dbReference>
<gene>
    <name evidence="2" type="ORF">FE257_009972</name>
</gene>
<reference evidence="2" key="1">
    <citation type="journal article" date="2019" name="Beilstein J. Org. Chem.">
        <title>Nanangenines: drimane sesquiterpenoids as the dominant metabolite cohort of a novel Australian fungus, Aspergillus nanangensis.</title>
        <authorList>
            <person name="Lacey H.J."/>
            <person name="Gilchrist C.L.M."/>
            <person name="Crombie A."/>
            <person name="Kalaitzis J.A."/>
            <person name="Vuong D."/>
            <person name="Rutledge P.J."/>
            <person name="Turner P."/>
            <person name="Pitt J.I."/>
            <person name="Lacey E."/>
            <person name="Chooi Y.H."/>
            <person name="Piggott A.M."/>
        </authorList>
    </citation>
    <scope>NUCLEOTIDE SEQUENCE</scope>
    <source>
        <strain evidence="2">MST-FP2251</strain>
    </source>
</reference>
<comment type="caution">
    <text evidence="2">The sequence shown here is derived from an EMBL/GenBank/DDBJ whole genome shotgun (WGS) entry which is preliminary data.</text>
</comment>
<proteinExistence type="predicted"/>
<dbReference type="AlphaFoldDB" id="A0AAD4GYB2"/>
<dbReference type="Pfam" id="PF01266">
    <property type="entry name" value="DAO"/>
    <property type="match status" value="1"/>
</dbReference>
<sequence>MALIVEFDCTSKPPSIVILEAHQACSGATARNGGQLKPDSFHRASSLARDYGIDAAEKVAAFKAKHLAAFQSLMQMENLSVTLRSAERMMCILTRVVSLRLEVDNYQDFIDKGSRTVKKTDIIPQELAESVSSVIGALGGLTYPTGRLWPYKFVMQLLERLVSIGINLQTYTPVLGVSDSTHANERWEVRTDRGVVRAKRVVFSTNEYTSTIAPQYKGKIVPVRGVCGRTVVPNPPEHAMENSYILRFNDWHFDYLASRPDGSIIVGGVKPTFYHDTAQWYNNTDDSEVSGSAIRYFDDYMQRHFHDWQDTGAYTDRVWTGIMGYTTDGLPYVGIIPNKPGQLVLARFNGRGMPQVFLTAEGLAQMIVDGVGYEDTGLPRLFKTNKEPLENQKSQILSGVEEKTM</sequence>
<dbReference type="PANTHER" id="PTHR13847:SF279">
    <property type="entry name" value="FAD DEPENDENT OXIDOREDUCTASE DOMAIN-CONTAINING PROTEIN-RELATED"/>
    <property type="match status" value="1"/>
</dbReference>
<dbReference type="PANTHER" id="PTHR13847">
    <property type="entry name" value="SARCOSINE DEHYDROGENASE-RELATED"/>
    <property type="match status" value="1"/>
</dbReference>